<proteinExistence type="predicted"/>
<evidence type="ECO:0000313" key="2">
    <source>
        <dbReference type="EMBL" id="SDW24946.1"/>
    </source>
</evidence>
<sequence length="175" mass="18845">MMGAVSESESRVLEPHIPSGEQLVDAHTDDYRTVAVTDRRVIELEHHQDDRSQDTSLTSVLLTSDYIVGTEYGRSEDTEDPIAEWIIAGILGTVGFMGLIFGATAGTGFHLISGAVLLIITAAVLYFAQTQTSGEVSATVRRAGDLPDRSWSFPQGEAAVARAISEQVAKLNKPQ</sequence>
<feature type="transmembrane region" description="Helical" evidence="1">
    <location>
        <begin position="109"/>
        <end position="128"/>
    </location>
</feature>
<dbReference type="STRING" id="28442.SAMN05443574_102126"/>
<keyword evidence="1" id="KW-1133">Transmembrane helix</keyword>
<accession>A0A1H2RZT1</accession>
<keyword evidence="1" id="KW-0812">Transmembrane</keyword>
<dbReference type="Proteomes" id="UP000182573">
    <property type="component" value="Unassembled WGS sequence"/>
</dbReference>
<protein>
    <submittedName>
        <fullName evidence="2">Uncharacterized protein</fullName>
    </submittedName>
</protein>
<dbReference type="AlphaFoldDB" id="A0A1H2RZT1"/>
<name>A0A1H2RZT1_HALVA</name>
<dbReference type="EMBL" id="FNOF01000002">
    <property type="protein sequence ID" value="SDW24946.1"/>
    <property type="molecule type" value="Genomic_DNA"/>
</dbReference>
<evidence type="ECO:0000313" key="3">
    <source>
        <dbReference type="Proteomes" id="UP000182573"/>
    </source>
</evidence>
<organism evidence="2 3">
    <name type="scientific">Haloarcula vallismortis</name>
    <name type="common">Halobacterium vallismortis</name>
    <dbReference type="NCBI Taxonomy" id="28442"/>
    <lineage>
        <taxon>Archaea</taxon>
        <taxon>Methanobacteriati</taxon>
        <taxon>Methanobacteriota</taxon>
        <taxon>Stenosarchaea group</taxon>
        <taxon>Halobacteria</taxon>
        <taxon>Halobacteriales</taxon>
        <taxon>Haloarculaceae</taxon>
        <taxon>Haloarcula</taxon>
    </lineage>
</organism>
<keyword evidence="1" id="KW-0472">Membrane</keyword>
<feature type="transmembrane region" description="Helical" evidence="1">
    <location>
        <begin position="82"/>
        <end position="103"/>
    </location>
</feature>
<gene>
    <name evidence="2" type="ORF">SAMN05443574_102126</name>
</gene>
<reference evidence="2 3" key="1">
    <citation type="submission" date="2016-10" db="EMBL/GenBank/DDBJ databases">
        <authorList>
            <person name="de Groot N.N."/>
        </authorList>
    </citation>
    <scope>NUCLEOTIDE SEQUENCE [LARGE SCALE GENOMIC DNA]</scope>
    <source>
        <strain evidence="2 3">DSM 3756</strain>
    </source>
</reference>
<evidence type="ECO:0000256" key="1">
    <source>
        <dbReference type="SAM" id="Phobius"/>
    </source>
</evidence>